<feature type="domain" description="LysR substrate-binding" evidence="6">
    <location>
        <begin position="50"/>
        <end position="227"/>
    </location>
</feature>
<keyword evidence="8" id="KW-1185">Reference proteome</keyword>
<name>A0ABT2HQ59_9MICC</name>
<evidence type="ECO:0000313" key="8">
    <source>
        <dbReference type="Proteomes" id="UP001205046"/>
    </source>
</evidence>
<feature type="compositionally biased region" description="Low complexity" evidence="5">
    <location>
        <begin position="260"/>
        <end position="279"/>
    </location>
</feature>
<protein>
    <submittedName>
        <fullName evidence="7">LysR family transcriptional regulator substrate-binding protein</fullName>
    </submittedName>
</protein>
<feature type="compositionally biased region" description="Basic residues" evidence="5">
    <location>
        <begin position="280"/>
        <end position="291"/>
    </location>
</feature>
<keyword evidence="4" id="KW-0804">Transcription</keyword>
<evidence type="ECO:0000256" key="3">
    <source>
        <dbReference type="ARBA" id="ARBA00023125"/>
    </source>
</evidence>
<gene>
    <name evidence="7" type="ORF">M3B43_05735</name>
</gene>
<dbReference type="CDD" id="cd05466">
    <property type="entry name" value="PBP2_LTTR_substrate"/>
    <property type="match status" value="1"/>
</dbReference>
<dbReference type="PANTHER" id="PTHR30346:SF0">
    <property type="entry name" value="HCA OPERON TRANSCRIPTIONAL ACTIVATOR HCAR"/>
    <property type="match status" value="1"/>
</dbReference>
<feature type="region of interest" description="Disordered" evidence="5">
    <location>
        <begin position="1"/>
        <end position="39"/>
    </location>
</feature>
<evidence type="ECO:0000313" key="7">
    <source>
        <dbReference type="EMBL" id="MCT1606832.1"/>
    </source>
</evidence>
<sequence length="291" mass="31992">MSDLTMPEQNQSEQNQSEQDQPEQDQSEGAPSRPAGIRLAALPGATPDKWAHRWRDRYRHIPLSVDYYDDDARQPQRLEAGLADVGYVRVGAEQDLDTDVLHRVWLYEELPVVCASAEHWVAAAEDVVPWAEIEQETFFTPDQMVEQDPEPDVPKTGAELGRGERMALEVVASGAGLLILPNSVARMLSRKDVVIRTVEGLPGWQVGLAWLRERDSEDIQEFVGIARGRKPGSGRSELQQTRSAAPKKADTKGSGKAKGAKGATGKSAAQRRGAASRGSKPAKGRKPSRRR</sequence>
<evidence type="ECO:0000256" key="4">
    <source>
        <dbReference type="ARBA" id="ARBA00023163"/>
    </source>
</evidence>
<proteinExistence type="inferred from homology"/>
<dbReference type="EMBL" id="JALXMO010000010">
    <property type="protein sequence ID" value="MCT1606832.1"/>
    <property type="molecule type" value="Genomic_DNA"/>
</dbReference>
<organism evidence="7 8">
    <name type="scientific">Nesterenkonia massiliensis</name>
    <dbReference type="NCBI Taxonomy" id="1232429"/>
    <lineage>
        <taxon>Bacteria</taxon>
        <taxon>Bacillati</taxon>
        <taxon>Actinomycetota</taxon>
        <taxon>Actinomycetes</taxon>
        <taxon>Micrococcales</taxon>
        <taxon>Micrococcaceae</taxon>
        <taxon>Nesterenkonia</taxon>
    </lineage>
</organism>
<dbReference type="Pfam" id="PF03466">
    <property type="entry name" value="LysR_substrate"/>
    <property type="match status" value="1"/>
</dbReference>
<dbReference type="Proteomes" id="UP001205046">
    <property type="component" value="Unassembled WGS sequence"/>
</dbReference>
<feature type="region of interest" description="Disordered" evidence="5">
    <location>
        <begin position="224"/>
        <end position="291"/>
    </location>
</feature>
<keyword evidence="2" id="KW-0805">Transcription regulation</keyword>
<evidence type="ECO:0000256" key="2">
    <source>
        <dbReference type="ARBA" id="ARBA00023015"/>
    </source>
</evidence>
<keyword evidence="3" id="KW-0238">DNA-binding</keyword>
<comment type="similarity">
    <text evidence="1">Belongs to the LysR transcriptional regulatory family.</text>
</comment>
<evidence type="ECO:0000256" key="5">
    <source>
        <dbReference type="SAM" id="MobiDB-lite"/>
    </source>
</evidence>
<accession>A0ABT2HQ59</accession>
<evidence type="ECO:0000259" key="6">
    <source>
        <dbReference type="Pfam" id="PF03466"/>
    </source>
</evidence>
<feature type="compositionally biased region" description="Low complexity" evidence="5">
    <location>
        <begin position="7"/>
        <end position="19"/>
    </location>
</feature>
<comment type="caution">
    <text evidence="7">The sequence shown here is derived from an EMBL/GenBank/DDBJ whole genome shotgun (WGS) entry which is preliminary data.</text>
</comment>
<evidence type="ECO:0000256" key="1">
    <source>
        <dbReference type="ARBA" id="ARBA00009437"/>
    </source>
</evidence>
<reference evidence="7 8" key="1">
    <citation type="submission" date="2022-04" db="EMBL/GenBank/DDBJ databases">
        <title>Human microbiome associated bacterial genomes.</title>
        <authorList>
            <person name="Sandstrom S."/>
            <person name="Salamzade R."/>
            <person name="Kalan L.R."/>
        </authorList>
    </citation>
    <scope>NUCLEOTIDE SEQUENCE [LARGE SCALE GENOMIC DNA]</scope>
    <source>
        <strain evidence="8">p3-SID767</strain>
    </source>
</reference>
<dbReference type="InterPro" id="IPR005119">
    <property type="entry name" value="LysR_subst-bd"/>
</dbReference>
<dbReference type="Gene3D" id="3.40.190.10">
    <property type="entry name" value="Periplasmic binding protein-like II"/>
    <property type="match status" value="2"/>
</dbReference>
<dbReference type="SUPFAM" id="SSF53850">
    <property type="entry name" value="Periplasmic binding protein-like II"/>
    <property type="match status" value="1"/>
</dbReference>
<dbReference type="PANTHER" id="PTHR30346">
    <property type="entry name" value="TRANSCRIPTIONAL DUAL REGULATOR HCAR-RELATED"/>
    <property type="match status" value="1"/>
</dbReference>
<dbReference type="RefSeq" id="WP_260072904.1">
    <property type="nucleotide sequence ID" value="NZ_JALXMO010000010.1"/>
</dbReference>